<comment type="caution">
    <text evidence="2">The sequence shown here is derived from an EMBL/GenBank/DDBJ whole genome shotgun (WGS) entry which is preliminary data.</text>
</comment>
<reference evidence="2 3" key="1">
    <citation type="submission" date="2020-08" db="EMBL/GenBank/DDBJ databases">
        <title>Genomic Encyclopedia of Type Strains, Phase IV (KMG-IV): sequencing the most valuable type-strain genomes for metagenomic binning, comparative biology and taxonomic classification.</title>
        <authorList>
            <person name="Goeker M."/>
        </authorList>
    </citation>
    <scope>NUCLEOTIDE SEQUENCE [LARGE SCALE GENOMIC DNA]</scope>
    <source>
        <strain evidence="2 3">DSM 26575</strain>
    </source>
</reference>
<gene>
    <name evidence="2" type="ORF">GGQ67_000066</name>
</gene>
<keyword evidence="3" id="KW-1185">Reference proteome</keyword>
<dbReference type="RefSeq" id="WP_183898196.1">
    <property type="nucleotide sequence ID" value="NZ_JACIDW010000001.1"/>
</dbReference>
<sequence>MVALDARNELSNTFTSARARFHASLSTAALFVDMTRPASSRSTVRLFDEIHIYENSKADKPSSASSRSKVGPWTQKKRGRDMIVAPCERHHRMTLPRRLMGGAVLLGKRKDIVVRDIGDRHRDLGRGEIHLLFPEDQLMNRFLDLLTASQQSVGVTNFNGRYLHGICPQCAAPETKFRVQIAPALTVADATMATRMPRSSHASIESKSNDLREIAVTPFKVVLLNSLT</sequence>
<dbReference type="EMBL" id="JACIDW010000001">
    <property type="protein sequence ID" value="MBB3962448.1"/>
    <property type="molecule type" value="Genomic_DNA"/>
</dbReference>
<evidence type="ECO:0000313" key="2">
    <source>
        <dbReference type="EMBL" id="MBB3962448.1"/>
    </source>
</evidence>
<proteinExistence type="predicted"/>
<dbReference type="AlphaFoldDB" id="A0A7W6CNN4"/>
<name>A0A7W6CNN4_9HYPH</name>
<feature type="region of interest" description="Disordered" evidence="1">
    <location>
        <begin position="58"/>
        <end position="78"/>
    </location>
</feature>
<evidence type="ECO:0000313" key="3">
    <source>
        <dbReference type="Proteomes" id="UP000582090"/>
    </source>
</evidence>
<dbReference type="Proteomes" id="UP000582090">
    <property type="component" value="Unassembled WGS sequence"/>
</dbReference>
<organism evidence="2 3">
    <name type="scientific">Rhizobium metallidurans</name>
    <dbReference type="NCBI Taxonomy" id="1265931"/>
    <lineage>
        <taxon>Bacteria</taxon>
        <taxon>Pseudomonadati</taxon>
        <taxon>Pseudomonadota</taxon>
        <taxon>Alphaproteobacteria</taxon>
        <taxon>Hyphomicrobiales</taxon>
        <taxon>Rhizobiaceae</taxon>
        <taxon>Rhizobium/Agrobacterium group</taxon>
        <taxon>Rhizobium</taxon>
    </lineage>
</organism>
<evidence type="ECO:0000256" key="1">
    <source>
        <dbReference type="SAM" id="MobiDB-lite"/>
    </source>
</evidence>
<accession>A0A7W6CNN4</accession>
<protein>
    <submittedName>
        <fullName evidence="2">Uncharacterized protein</fullName>
    </submittedName>
</protein>